<evidence type="ECO:0000313" key="4">
    <source>
        <dbReference type="Proteomes" id="UP000054709"/>
    </source>
</evidence>
<gene>
    <name evidence="3" type="ORF">UQ64_03355</name>
</gene>
<dbReference type="GO" id="GO:0042802">
    <property type="term" value="F:identical protein binding"/>
    <property type="evidence" value="ECO:0007669"/>
    <property type="project" value="TreeGrafter"/>
</dbReference>
<feature type="transmembrane region" description="Helical" evidence="1">
    <location>
        <begin position="120"/>
        <end position="140"/>
    </location>
</feature>
<keyword evidence="1" id="KW-0812">Transmembrane</keyword>
<dbReference type="Pfam" id="PF14501">
    <property type="entry name" value="HATPase_c_5"/>
    <property type="match status" value="1"/>
</dbReference>
<dbReference type="AlphaFoldDB" id="A0A0W1APA7"/>
<evidence type="ECO:0000256" key="1">
    <source>
        <dbReference type="SAM" id="Phobius"/>
    </source>
</evidence>
<accession>A0A0W1APA7</accession>
<dbReference type="SUPFAM" id="SSF55874">
    <property type="entry name" value="ATPase domain of HSP90 chaperone/DNA topoisomerase II/histidine kinase"/>
    <property type="match status" value="1"/>
</dbReference>
<sequence>MRNFEVMSIAVLAILYTLVQVTSISIYFNGFLNLRISKYKFYSLTFLAMGVIKLLSSDTNSMVKLFLFVVLLSICILYSFYGSMAQRIYHIIFFTLITTLADLALSIITYNYDQKFEGQLFIMLVVYFSANFLSLLIVMLSAKLLLYFRSDNEVGLSNKECLLLSIVPCLSLLSIYWIFQYKDINQFVPCIFLLIVNVCIMLIYNSLEGKNFLIHKYSIMETQNKYYEESLENQREMSKLKHDLKNILLNIAYGLERKKTDEVKEELQELLKTNVFSYRLLTGCIPIDAILNSKLEQTKKYNIECTLDLQVPQDLFIEHTIDLAAILGNLLDNAVEAVLRLTEEIKKEITINIKFSEDKLFIIIVNSSNHVNMDFSYGRLISEKGKNRYGIGISSINERVKKLKGYSDFSYDEGYFSSIVVLPIP</sequence>
<comment type="caution">
    <text evidence="3">The sequence shown here is derived from an EMBL/GenBank/DDBJ whole genome shotgun (WGS) entry which is preliminary data.</text>
</comment>
<feature type="transmembrane region" description="Helical" evidence="1">
    <location>
        <begin position="6"/>
        <end position="27"/>
    </location>
</feature>
<dbReference type="CDD" id="cd16935">
    <property type="entry name" value="HATPase_AgrC-ComD-like"/>
    <property type="match status" value="1"/>
</dbReference>
<dbReference type="RefSeq" id="WP_060626973.1">
    <property type="nucleotide sequence ID" value="NZ_LCZJ02000098.1"/>
</dbReference>
<protein>
    <recommendedName>
        <fullName evidence="2">Sensor histidine kinase NatK-like C-terminal domain-containing protein</fullName>
    </recommendedName>
</protein>
<dbReference type="InterPro" id="IPR032834">
    <property type="entry name" value="NatK-like_C"/>
</dbReference>
<organism evidence="3 4">
    <name type="scientific">Paenibacillus etheri</name>
    <dbReference type="NCBI Taxonomy" id="1306852"/>
    <lineage>
        <taxon>Bacteria</taxon>
        <taxon>Bacillati</taxon>
        <taxon>Bacillota</taxon>
        <taxon>Bacilli</taxon>
        <taxon>Bacillales</taxon>
        <taxon>Paenibacillaceae</taxon>
        <taxon>Paenibacillus</taxon>
    </lineage>
</organism>
<feature type="transmembrane region" description="Helical" evidence="1">
    <location>
        <begin position="186"/>
        <end position="207"/>
    </location>
</feature>
<keyword evidence="1" id="KW-1133">Transmembrane helix</keyword>
<evidence type="ECO:0000313" key="3">
    <source>
        <dbReference type="EMBL" id="KTD83179.1"/>
    </source>
</evidence>
<dbReference type="Gene3D" id="3.30.565.10">
    <property type="entry name" value="Histidine kinase-like ATPase, C-terminal domain"/>
    <property type="match status" value="1"/>
</dbReference>
<feature type="transmembrane region" description="Helical" evidence="1">
    <location>
        <begin position="88"/>
        <end position="108"/>
    </location>
</feature>
<feature type="domain" description="Sensor histidine kinase NatK-like C-terminal" evidence="2">
    <location>
        <begin position="320"/>
        <end position="422"/>
    </location>
</feature>
<feature type="transmembrane region" description="Helical" evidence="1">
    <location>
        <begin position="161"/>
        <end position="180"/>
    </location>
</feature>
<feature type="transmembrane region" description="Helical" evidence="1">
    <location>
        <begin position="62"/>
        <end position="81"/>
    </location>
</feature>
<dbReference type="Proteomes" id="UP000054709">
    <property type="component" value="Unassembled WGS sequence"/>
</dbReference>
<evidence type="ECO:0000259" key="2">
    <source>
        <dbReference type="Pfam" id="PF14501"/>
    </source>
</evidence>
<keyword evidence="1" id="KW-0472">Membrane</keyword>
<proteinExistence type="predicted"/>
<dbReference type="EMBL" id="LCZJ02000098">
    <property type="protein sequence ID" value="KTD83179.1"/>
    <property type="molecule type" value="Genomic_DNA"/>
</dbReference>
<dbReference type="OrthoDB" id="1656061at2"/>
<keyword evidence="4" id="KW-1185">Reference proteome</keyword>
<name>A0A0W1APA7_9BACL</name>
<dbReference type="PANTHER" id="PTHR40448:SF1">
    <property type="entry name" value="TWO-COMPONENT SENSOR HISTIDINE KINASE"/>
    <property type="match status" value="1"/>
</dbReference>
<dbReference type="InterPro" id="IPR036890">
    <property type="entry name" value="HATPase_C_sf"/>
</dbReference>
<dbReference type="PANTHER" id="PTHR40448">
    <property type="entry name" value="TWO-COMPONENT SENSOR HISTIDINE KINASE"/>
    <property type="match status" value="1"/>
</dbReference>
<reference evidence="3 4" key="1">
    <citation type="journal article" date="2015" name="Int. Biodeterior. Biodegradation">
        <title>Physiological and genetic screening methods for the isolation of methyl tert-butyl ether-degrading bacteria for bioremediation purposes.</title>
        <authorList>
            <person name="Guisado I.M."/>
            <person name="Purswani J."/>
            <person name="Gonzalez Lopez J."/>
            <person name="Pozo C."/>
        </authorList>
    </citation>
    <scope>NUCLEOTIDE SEQUENCE [LARGE SCALE GENOMIC DNA]</scope>
    <source>
        <strain evidence="3 4">SH7</strain>
    </source>
</reference>